<dbReference type="EMBL" id="JWSP02000004">
    <property type="protein sequence ID" value="PNO31824.1"/>
    <property type="molecule type" value="Genomic_DNA"/>
</dbReference>
<sequence>MDFTFSPRQQPFAFTQTGYQGGFTGAITKTAGTTIFNLYTNPQEDDSIGVRHIPMGVPLQTEVHNYMKILKKYPPKAQIKL</sequence>
<name>A0A1J6YNH6_SALHO</name>
<dbReference type="Proteomes" id="UP000236163">
    <property type="component" value="Unassembled WGS sequence"/>
</dbReference>
<gene>
    <name evidence="1" type="ORF">RK55_000460</name>
</gene>
<evidence type="ECO:0000313" key="1">
    <source>
        <dbReference type="EMBL" id="PNO31824.1"/>
    </source>
</evidence>
<protein>
    <submittedName>
        <fullName evidence="1">Arylsulfatase</fullName>
    </submittedName>
</protein>
<evidence type="ECO:0000313" key="2">
    <source>
        <dbReference type="Proteomes" id="UP000236163"/>
    </source>
</evidence>
<proteinExistence type="predicted"/>
<accession>A0A1J6YNH6</accession>
<organism evidence="1 2">
    <name type="scientific">Salmonella enterica subsp. houtenae serovar 50:g,z51:-</name>
    <dbReference type="NCBI Taxonomy" id="1173947"/>
    <lineage>
        <taxon>Bacteria</taxon>
        <taxon>Pseudomonadati</taxon>
        <taxon>Pseudomonadota</taxon>
        <taxon>Gammaproteobacteria</taxon>
        <taxon>Enterobacterales</taxon>
        <taxon>Enterobacteriaceae</taxon>
        <taxon>Salmonella</taxon>
    </lineage>
</organism>
<reference evidence="2" key="1">
    <citation type="submission" date="2017-12" db="EMBL/GenBank/DDBJ databases">
        <title>FDA dAtabase for Regulatory Grade micrObial Sequences (FDA-ARGOS): Supporting development and validation of Infectious Disease Dx tests.</title>
        <authorList>
            <person name="Sichtig H."/>
            <person name="Tallon L."/>
            <person name="Sadzewicz L."/>
            <person name="Sengamalay N."/>
            <person name="Nagaraj S."/>
            <person name="Vavikolanu K."/>
            <person name="Aluvathingal J."/>
            <person name="Nadendla S."/>
            <person name="Pirone D.C."/>
            <person name="Hoffman M."/>
            <person name="Muruvanda T."/>
            <person name="Allard M."/>
            <person name="Evans P."/>
        </authorList>
    </citation>
    <scope>NUCLEOTIDE SEQUENCE [LARGE SCALE GENOMIC DNA]</scope>
    <source>
        <strain evidence="2">FDAARGOS_55</strain>
    </source>
</reference>
<comment type="caution">
    <text evidence="1">The sequence shown here is derived from an EMBL/GenBank/DDBJ whole genome shotgun (WGS) entry which is preliminary data.</text>
</comment>
<dbReference type="AlphaFoldDB" id="A0A1J6YNH6"/>